<reference evidence="1 2" key="2">
    <citation type="submission" date="2014-05" db="EMBL/GenBank/DDBJ databases">
        <title>Draft genome sequence of Halobacillus karajensis HK-03.</title>
        <authorList>
            <person name="Khelaifia S."/>
            <person name="Croce O."/>
            <person name="Lagier J.C."/>
            <person name="Raoult D."/>
        </authorList>
    </citation>
    <scope>NUCLEOTIDE SEQUENCE [LARGE SCALE GENOMIC DNA]</scope>
    <source>
        <strain evidence="1 2">HD-03</strain>
    </source>
</reference>
<dbReference type="Proteomes" id="UP000028868">
    <property type="component" value="Unassembled WGS sequence"/>
</dbReference>
<evidence type="ECO:0000313" key="1">
    <source>
        <dbReference type="EMBL" id="CDQ23177.1"/>
    </source>
</evidence>
<dbReference type="RefSeq" id="WP_139254072.1">
    <property type="nucleotide sequence ID" value="NZ_CCDH010000001.1"/>
</dbReference>
<comment type="caution">
    <text evidence="1">The sequence shown here is derived from an EMBL/GenBank/DDBJ whole genome shotgun (WGS) entry which is preliminary data.</text>
</comment>
<gene>
    <name evidence="1" type="ORF">BN983_01398</name>
</gene>
<name>A0A024P5C2_9BACI</name>
<sequence>MWVSKSTAAIVIKIGSGALSTAMGGINEKLAGAIAGSIIGGSINEFLADNIAEAVTFKIALLPPFHTWDIQSQ</sequence>
<protein>
    <submittedName>
        <fullName evidence="1">Uncharacterized protein</fullName>
    </submittedName>
</protein>
<dbReference type="EMBL" id="CCDI010000001">
    <property type="protein sequence ID" value="CDQ23177.1"/>
    <property type="molecule type" value="Genomic_DNA"/>
</dbReference>
<keyword evidence="2" id="KW-1185">Reference proteome</keyword>
<reference evidence="2" key="1">
    <citation type="submission" date="2014-03" db="EMBL/GenBank/DDBJ databases">
        <authorList>
            <person name="Urmite Genomes U."/>
        </authorList>
    </citation>
    <scope>NUCLEOTIDE SEQUENCE [LARGE SCALE GENOMIC DNA]</scope>
    <source>
        <strain evidence="2">HD-03</strain>
    </source>
</reference>
<evidence type="ECO:0000313" key="2">
    <source>
        <dbReference type="Proteomes" id="UP000028868"/>
    </source>
</evidence>
<organism evidence="1 2">
    <name type="scientific">Halobacillus karajensis</name>
    <dbReference type="NCBI Taxonomy" id="195088"/>
    <lineage>
        <taxon>Bacteria</taxon>
        <taxon>Bacillati</taxon>
        <taxon>Bacillota</taxon>
        <taxon>Bacilli</taxon>
        <taxon>Bacillales</taxon>
        <taxon>Bacillaceae</taxon>
        <taxon>Halobacillus</taxon>
    </lineage>
</organism>
<proteinExistence type="predicted"/>
<accession>A0A024P5C2</accession>
<dbReference type="AlphaFoldDB" id="A0A024P5C2"/>